<sequence length="74" mass="8047">MYDSDVVSTVGSLPKGELDELKWGCDEGEEFRSGGARMGLGGESMNGLKVTCWGLLLKGEGCDQWFHIIDGFCQ</sequence>
<dbReference type="Proteomes" id="UP001472677">
    <property type="component" value="Unassembled WGS sequence"/>
</dbReference>
<name>A0ABR2ETA1_9ROSI</name>
<accession>A0ABR2ETA1</accession>
<evidence type="ECO:0000313" key="2">
    <source>
        <dbReference type="Proteomes" id="UP001472677"/>
    </source>
</evidence>
<reference evidence="1 2" key="1">
    <citation type="journal article" date="2024" name="G3 (Bethesda)">
        <title>Genome assembly of Hibiscus sabdariffa L. provides insights into metabolisms of medicinal natural products.</title>
        <authorList>
            <person name="Kim T."/>
        </authorList>
    </citation>
    <scope>NUCLEOTIDE SEQUENCE [LARGE SCALE GENOMIC DNA]</scope>
    <source>
        <strain evidence="1">TK-2024</strain>
        <tissue evidence="1">Old leaves</tissue>
    </source>
</reference>
<protein>
    <submittedName>
        <fullName evidence="1">Uncharacterized protein</fullName>
    </submittedName>
</protein>
<comment type="caution">
    <text evidence="1">The sequence shown here is derived from an EMBL/GenBank/DDBJ whole genome shotgun (WGS) entry which is preliminary data.</text>
</comment>
<keyword evidence="2" id="KW-1185">Reference proteome</keyword>
<dbReference type="EMBL" id="JBBPBM010000010">
    <property type="protein sequence ID" value="KAK8565257.1"/>
    <property type="molecule type" value="Genomic_DNA"/>
</dbReference>
<organism evidence="1 2">
    <name type="scientific">Hibiscus sabdariffa</name>
    <name type="common">roselle</name>
    <dbReference type="NCBI Taxonomy" id="183260"/>
    <lineage>
        <taxon>Eukaryota</taxon>
        <taxon>Viridiplantae</taxon>
        <taxon>Streptophyta</taxon>
        <taxon>Embryophyta</taxon>
        <taxon>Tracheophyta</taxon>
        <taxon>Spermatophyta</taxon>
        <taxon>Magnoliopsida</taxon>
        <taxon>eudicotyledons</taxon>
        <taxon>Gunneridae</taxon>
        <taxon>Pentapetalae</taxon>
        <taxon>rosids</taxon>
        <taxon>malvids</taxon>
        <taxon>Malvales</taxon>
        <taxon>Malvaceae</taxon>
        <taxon>Malvoideae</taxon>
        <taxon>Hibiscus</taxon>
    </lineage>
</organism>
<evidence type="ECO:0000313" key="1">
    <source>
        <dbReference type="EMBL" id="KAK8565257.1"/>
    </source>
</evidence>
<proteinExistence type="predicted"/>
<gene>
    <name evidence="1" type="ORF">V6N12_058824</name>
</gene>